<evidence type="ECO:0000313" key="2">
    <source>
        <dbReference type="Proteomes" id="UP000265520"/>
    </source>
</evidence>
<sequence>MHLTRPNQILELPVVEIT</sequence>
<accession>A0A392S3W0</accession>
<keyword evidence="2" id="KW-1185">Reference proteome</keyword>
<dbReference type="AlphaFoldDB" id="A0A392S3W0"/>
<name>A0A392S3W0_9FABA</name>
<reference evidence="1 2" key="1">
    <citation type="journal article" date="2018" name="Front. Plant Sci.">
        <title>Red Clover (Trifolium pratense) and Zigzag Clover (T. medium) - A Picture of Genomic Similarities and Differences.</title>
        <authorList>
            <person name="Dluhosova J."/>
            <person name="Istvanek J."/>
            <person name="Nedelnik J."/>
            <person name="Repkova J."/>
        </authorList>
    </citation>
    <scope>NUCLEOTIDE SEQUENCE [LARGE SCALE GENOMIC DNA]</scope>
    <source>
        <strain evidence="2">cv. 10/8</strain>
        <tissue evidence="1">Leaf</tissue>
    </source>
</reference>
<dbReference type="EMBL" id="LXQA010306190">
    <property type="protein sequence ID" value="MCI42566.1"/>
    <property type="molecule type" value="Genomic_DNA"/>
</dbReference>
<comment type="caution">
    <text evidence="1">The sequence shown here is derived from an EMBL/GenBank/DDBJ whole genome shotgun (WGS) entry which is preliminary data.</text>
</comment>
<protein>
    <submittedName>
        <fullName evidence="1">Uncharacterized protein</fullName>
    </submittedName>
</protein>
<feature type="non-terminal residue" evidence="1">
    <location>
        <position position="18"/>
    </location>
</feature>
<organism evidence="1 2">
    <name type="scientific">Trifolium medium</name>
    <dbReference type="NCBI Taxonomy" id="97028"/>
    <lineage>
        <taxon>Eukaryota</taxon>
        <taxon>Viridiplantae</taxon>
        <taxon>Streptophyta</taxon>
        <taxon>Embryophyta</taxon>
        <taxon>Tracheophyta</taxon>
        <taxon>Spermatophyta</taxon>
        <taxon>Magnoliopsida</taxon>
        <taxon>eudicotyledons</taxon>
        <taxon>Gunneridae</taxon>
        <taxon>Pentapetalae</taxon>
        <taxon>rosids</taxon>
        <taxon>fabids</taxon>
        <taxon>Fabales</taxon>
        <taxon>Fabaceae</taxon>
        <taxon>Papilionoideae</taxon>
        <taxon>50 kb inversion clade</taxon>
        <taxon>NPAAA clade</taxon>
        <taxon>Hologalegina</taxon>
        <taxon>IRL clade</taxon>
        <taxon>Trifolieae</taxon>
        <taxon>Trifolium</taxon>
    </lineage>
</organism>
<dbReference type="Proteomes" id="UP000265520">
    <property type="component" value="Unassembled WGS sequence"/>
</dbReference>
<proteinExistence type="predicted"/>
<evidence type="ECO:0000313" key="1">
    <source>
        <dbReference type="EMBL" id="MCI42566.1"/>
    </source>
</evidence>